<dbReference type="AlphaFoldDB" id="A0A498QHM4"/>
<accession>A0A498QHM4</accession>
<evidence type="ECO:0000313" key="2">
    <source>
        <dbReference type="Proteomes" id="UP000267289"/>
    </source>
</evidence>
<keyword evidence="2" id="KW-1185">Reference proteome</keyword>
<sequence>MPKGMSSAVLAGLGGVPTAAELAAAAGGSGRECR</sequence>
<dbReference type="Proteomes" id="UP000267289">
    <property type="component" value="Unassembled WGS sequence"/>
</dbReference>
<reference evidence="1 2" key="1">
    <citation type="submission" date="2018-09" db="EMBL/GenBank/DDBJ databases">
        <authorList>
            <person name="Tagini F."/>
        </authorList>
    </citation>
    <scope>NUCLEOTIDE SEQUENCE [LARGE SCALE GENOMIC DNA]</scope>
    <source>
        <strain evidence="1 2">MK13</strain>
    </source>
</reference>
<gene>
    <name evidence="1" type="ORF">LAUMK13_04916</name>
</gene>
<organism evidence="1 2">
    <name type="scientific">Mycobacterium innocens</name>
    <dbReference type="NCBI Taxonomy" id="2341083"/>
    <lineage>
        <taxon>Bacteria</taxon>
        <taxon>Bacillati</taxon>
        <taxon>Actinomycetota</taxon>
        <taxon>Actinomycetes</taxon>
        <taxon>Mycobacteriales</taxon>
        <taxon>Mycobacteriaceae</taxon>
        <taxon>Mycobacterium</taxon>
    </lineage>
</organism>
<proteinExistence type="predicted"/>
<dbReference type="EMBL" id="UPHQ01000259">
    <property type="protein sequence ID" value="VBA44244.1"/>
    <property type="molecule type" value="Genomic_DNA"/>
</dbReference>
<protein>
    <submittedName>
        <fullName evidence="1">Uncharacterized protein</fullName>
    </submittedName>
</protein>
<evidence type="ECO:0000313" key="1">
    <source>
        <dbReference type="EMBL" id="VBA44244.1"/>
    </source>
</evidence>
<name>A0A498QHM4_9MYCO</name>